<dbReference type="KEGG" id="amij:EQM06_07115"/>
<dbReference type="Pfam" id="PF02646">
    <property type="entry name" value="RmuC"/>
    <property type="match status" value="1"/>
</dbReference>
<dbReference type="AlphaFoldDB" id="A0A410PVP6"/>
<keyword evidence="3 5" id="KW-0175">Coiled coil</keyword>
<feature type="coiled-coil region" evidence="5">
    <location>
        <begin position="106"/>
        <end position="144"/>
    </location>
</feature>
<dbReference type="OrthoDB" id="370725at2"/>
<dbReference type="PANTHER" id="PTHR30563">
    <property type="entry name" value="DNA RECOMBINATION PROTEIN RMUC"/>
    <property type="match status" value="1"/>
</dbReference>
<evidence type="ECO:0000313" key="8">
    <source>
        <dbReference type="Proteomes" id="UP000287601"/>
    </source>
</evidence>
<dbReference type="EMBL" id="CP035281">
    <property type="protein sequence ID" value="QAT43021.1"/>
    <property type="molecule type" value="Genomic_DNA"/>
</dbReference>
<keyword evidence="4" id="KW-0233">DNA recombination</keyword>
<evidence type="ECO:0000256" key="4">
    <source>
        <dbReference type="ARBA" id="ARBA00023172"/>
    </source>
</evidence>
<reference evidence="7 8" key="1">
    <citation type="submission" date="2019-01" db="EMBL/GenBank/DDBJ databases">
        <title>Draft genomes of a novel of Aminipila strains.</title>
        <authorList>
            <person name="Ma S."/>
        </authorList>
    </citation>
    <scope>NUCLEOTIDE SEQUENCE [LARGE SCALE GENOMIC DNA]</scope>
    <source>
        <strain evidence="8">JN-39</strain>
    </source>
</reference>
<comment type="function">
    <text evidence="1">Involved in DNA recombination.</text>
</comment>
<keyword evidence="6" id="KW-1133">Transmembrane helix</keyword>
<evidence type="ECO:0000256" key="6">
    <source>
        <dbReference type="SAM" id="Phobius"/>
    </source>
</evidence>
<evidence type="ECO:0000256" key="5">
    <source>
        <dbReference type="SAM" id="Coils"/>
    </source>
</evidence>
<protein>
    <submittedName>
        <fullName evidence="7">DNA recombination protein RmuC</fullName>
    </submittedName>
</protein>
<dbReference type="Proteomes" id="UP000287601">
    <property type="component" value="Chromosome"/>
</dbReference>
<name>A0A410PVP6_9FIRM</name>
<keyword evidence="6" id="KW-0812">Transmembrane</keyword>
<gene>
    <name evidence="7" type="ORF">EQM06_07115</name>
</gene>
<dbReference type="PANTHER" id="PTHR30563:SF0">
    <property type="entry name" value="DNA RECOMBINATION PROTEIN RMUC"/>
    <property type="match status" value="1"/>
</dbReference>
<proteinExistence type="inferred from homology"/>
<evidence type="ECO:0000313" key="7">
    <source>
        <dbReference type="EMBL" id="QAT43021.1"/>
    </source>
</evidence>
<dbReference type="InterPro" id="IPR003798">
    <property type="entry name" value="DNA_recombination_RmuC"/>
</dbReference>
<evidence type="ECO:0000256" key="2">
    <source>
        <dbReference type="ARBA" id="ARBA00009840"/>
    </source>
</evidence>
<organism evidence="7 8">
    <name type="scientific">Aminipila luticellarii</name>
    <dbReference type="NCBI Taxonomy" id="2507160"/>
    <lineage>
        <taxon>Bacteria</taxon>
        <taxon>Bacillati</taxon>
        <taxon>Bacillota</taxon>
        <taxon>Clostridia</taxon>
        <taxon>Peptostreptococcales</taxon>
        <taxon>Anaerovoracaceae</taxon>
        <taxon>Aminipila</taxon>
    </lineage>
</organism>
<evidence type="ECO:0000256" key="3">
    <source>
        <dbReference type="ARBA" id="ARBA00023054"/>
    </source>
</evidence>
<feature type="transmembrane region" description="Helical" evidence="6">
    <location>
        <begin position="5"/>
        <end position="28"/>
    </location>
</feature>
<dbReference type="GO" id="GO:0006310">
    <property type="term" value="P:DNA recombination"/>
    <property type="evidence" value="ECO:0007669"/>
    <property type="project" value="UniProtKB-KW"/>
</dbReference>
<evidence type="ECO:0000256" key="1">
    <source>
        <dbReference type="ARBA" id="ARBA00003416"/>
    </source>
</evidence>
<dbReference type="RefSeq" id="WP_128745670.1">
    <property type="nucleotide sequence ID" value="NZ_CP035281.1"/>
</dbReference>
<comment type="similarity">
    <text evidence="2">Belongs to the RmuC family.</text>
</comment>
<keyword evidence="6" id="KW-0472">Membrane</keyword>
<keyword evidence="8" id="KW-1185">Reference proteome</keyword>
<accession>A0A410PVP6</accession>
<sequence length="438" mass="49374">MSSMIIFMCAAGMSLLFVIIGLLLYILVKRQLVHIKETSEKGINQVRMELIHEIKTSRQETLQFIQGSFKAMGDMVAGNQKESAESQDMRLAQLNRQFSDMTMLNEHKLENIRKTVETRLSALQEENSKQLEQMRNTVDEKLQKTLEDRISQSFKLVSERLEQVYKGLGEMQTLAAGVGDLKKVLSNVKTRGILGEIQLGAILEQILSKEQYEENIRTKSSGTERVEFAIKLPGDQDGVVYLPIDAKFPADAYNKLTEAYDSGNTAEIDEAGKNLERTIKKAAKDIHEKYVEPPSTTDFAIMFLPFEGLYAEVVRRGLVEVLQREYKINIAGPTTMAALLNSLQMGFKTLAIQKHSSQVWDILGAVKTEFDKFGTVLEATQQRINQANAELDKLIGTRTRSIQRKLRGITGLSELESTSILDLESDHVVGYLKDEEEE</sequence>